<name>A0AAU9IKL9_9CILI</name>
<reference evidence="2" key="1">
    <citation type="submission" date="2021-09" db="EMBL/GenBank/DDBJ databases">
        <authorList>
            <consortium name="AG Swart"/>
            <person name="Singh M."/>
            <person name="Singh A."/>
            <person name="Seah K."/>
            <person name="Emmerich C."/>
        </authorList>
    </citation>
    <scope>NUCLEOTIDE SEQUENCE</scope>
    <source>
        <strain evidence="2">ATCC30299</strain>
    </source>
</reference>
<feature type="transmembrane region" description="Helical" evidence="1">
    <location>
        <begin position="12"/>
        <end position="29"/>
    </location>
</feature>
<feature type="transmembrane region" description="Helical" evidence="1">
    <location>
        <begin position="169"/>
        <end position="191"/>
    </location>
</feature>
<feature type="transmembrane region" description="Helical" evidence="1">
    <location>
        <begin position="41"/>
        <end position="63"/>
    </location>
</feature>
<dbReference type="AlphaFoldDB" id="A0AAU9IKL9"/>
<feature type="transmembrane region" description="Helical" evidence="1">
    <location>
        <begin position="236"/>
        <end position="256"/>
    </location>
</feature>
<keyword evidence="1" id="KW-1133">Transmembrane helix</keyword>
<feature type="transmembrane region" description="Helical" evidence="1">
    <location>
        <begin position="211"/>
        <end position="230"/>
    </location>
</feature>
<protein>
    <submittedName>
        <fullName evidence="2">Uncharacterized protein</fullName>
    </submittedName>
</protein>
<evidence type="ECO:0000313" key="2">
    <source>
        <dbReference type="EMBL" id="CAG9312354.1"/>
    </source>
</evidence>
<feature type="transmembrane region" description="Helical" evidence="1">
    <location>
        <begin position="75"/>
        <end position="94"/>
    </location>
</feature>
<keyword evidence="3" id="KW-1185">Reference proteome</keyword>
<evidence type="ECO:0000256" key="1">
    <source>
        <dbReference type="SAM" id="Phobius"/>
    </source>
</evidence>
<keyword evidence="1" id="KW-0472">Membrane</keyword>
<feature type="transmembrane region" description="Helical" evidence="1">
    <location>
        <begin position="106"/>
        <end position="131"/>
    </location>
</feature>
<dbReference type="Proteomes" id="UP001162131">
    <property type="component" value="Unassembled WGS sequence"/>
</dbReference>
<sequence length="273" mass="30534">MTFGLDNEKEFQVAKAAGTVSFFIGIVLASIKADDWTDADWIVISIPILLSLCFFPLAIHCFFNINCPQGKSRRFVLIISYNIAISLIGFVILGTLTLDDTMDTSWAVAFIPLWYTLLVYLIFCCFMLPGLIDPEVNMKRQAFLLFMWFFALCTFLLLFVFHLDNDSPESFAVVAIPIMTASGLHIFSCAVSKNKTEKNSNVGLRPIIDELIFNSALLLTGVLLILRVTVSDWIPAIVIAVPVLALLLYSMGIEFYETPARRAEYEALNAEDS</sequence>
<evidence type="ECO:0000313" key="3">
    <source>
        <dbReference type="Proteomes" id="UP001162131"/>
    </source>
</evidence>
<keyword evidence="1" id="KW-0812">Transmembrane</keyword>
<accession>A0AAU9IKL9</accession>
<organism evidence="2 3">
    <name type="scientific">Blepharisma stoltei</name>
    <dbReference type="NCBI Taxonomy" id="1481888"/>
    <lineage>
        <taxon>Eukaryota</taxon>
        <taxon>Sar</taxon>
        <taxon>Alveolata</taxon>
        <taxon>Ciliophora</taxon>
        <taxon>Postciliodesmatophora</taxon>
        <taxon>Heterotrichea</taxon>
        <taxon>Heterotrichida</taxon>
        <taxon>Blepharismidae</taxon>
        <taxon>Blepharisma</taxon>
    </lineage>
</organism>
<proteinExistence type="predicted"/>
<gene>
    <name evidence="2" type="ORF">BSTOLATCC_MIC6461</name>
</gene>
<comment type="caution">
    <text evidence="2">The sequence shown here is derived from an EMBL/GenBank/DDBJ whole genome shotgun (WGS) entry which is preliminary data.</text>
</comment>
<dbReference type="EMBL" id="CAJZBQ010000006">
    <property type="protein sequence ID" value="CAG9312354.1"/>
    <property type="molecule type" value="Genomic_DNA"/>
</dbReference>
<feature type="transmembrane region" description="Helical" evidence="1">
    <location>
        <begin position="143"/>
        <end position="163"/>
    </location>
</feature>